<accession>A0A175YEW9</accession>
<dbReference type="Pfam" id="PF00953">
    <property type="entry name" value="Glycos_transf_4"/>
    <property type="match status" value="1"/>
</dbReference>
<dbReference type="Gramene" id="KZM82196">
    <property type="protein sequence ID" value="KZM82196"/>
    <property type="gene ID" value="DCAR_029765"/>
</dbReference>
<feature type="transmembrane region" description="Helical" evidence="6">
    <location>
        <begin position="148"/>
        <end position="167"/>
    </location>
</feature>
<dbReference type="PANTHER" id="PTHR22926">
    <property type="entry name" value="PHOSPHO-N-ACETYLMURAMOYL-PENTAPEPTIDE-TRANSFERASE"/>
    <property type="match status" value="1"/>
</dbReference>
<dbReference type="EMBL" id="LNRQ01000009">
    <property type="protein sequence ID" value="KZM82196.1"/>
    <property type="molecule type" value="Genomic_DNA"/>
</dbReference>
<dbReference type="EMBL" id="CP093351">
    <property type="protein sequence ID" value="WOH14821.1"/>
    <property type="molecule type" value="Genomic_DNA"/>
</dbReference>
<evidence type="ECO:0008006" key="10">
    <source>
        <dbReference type="Google" id="ProtNLM"/>
    </source>
</evidence>
<dbReference type="GO" id="GO:0071555">
    <property type="term" value="P:cell wall organization"/>
    <property type="evidence" value="ECO:0007669"/>
    <property type="project" value="TreeGrafter"/>
</dbReference>
<evidence type="ECO:0000256" key="5">
    <source>
        <dbReference type="ARBA" id="ARBA00023136"/>
    </source>
</evidence>
<comment type="subcellular location">
    <subcellularLocation>
        <location evidence="1">Membrane</location>
        <topology evidence="1">Multi-pass membrane protein</topology>
    </subcellularLocation>
</comment>
<reference evidence="8" key="2">
    <citation type="submission" date="2022-03" db="EMBL/GenBank/DDBJ databases">
        <title>Draft title - Genomic analysis of global carrot germplasm unveils the trajectory of domestication and the origin of high carotenoid orange carrot.</title>
        <authorList>
            <person name="Iorizzo M."/>
            <person name="Ellison S."/>
            <person name="Senalik D."/>
            <person name="Macko-Podgorni A."/>
            <person name="Grzebelus D."/>
            <person name="Bostan H."/>
            <person name="Rolling W."/>
            <person name="Curaba J."/>
            <person name="Simon P."/>
        </authorList>
    </citation>
    <scope>NUCLEOTIDE SEQUENCE</scope>
    <source>
        <tissue evidence="8">Leaf</tissue>
    </source>
</reference>
<name>A0A175YEW9_DAUCS</name>
<reference evidence="7" key="1">
    <citation type="journal article" date="2016" name="Nat. Genet.">
        <title>A high-quality carrot genome assembly provides new insights into carotenoid accumulation and asterid genome evolution.</title>
        <authorList>
            <person name="Iorizzo M."/>
            <person name="Ellison S."/>
            <person name="Senalik D."/>
            <person name="Zeng P."/>
            <person name="Satapoomin P."/>
            <person name="Huang J."/>
            <person name="Bowman M."/>
            <person name="Iovene M."/>
            <person name="Sanseverino W."/>
            <person name="Cavagnaro P."/>
            <person name="Yildiz M."/>
            <person name="Macko-Podgorni A."/>
            <person name="Moranska E."/>
            <person name="Grzebelus E."/>
            <person name="Grzebelus D."/>
            <person name="Ashrafi H."/>
            <person name="Zheng Z."/>
            <person name="Cheng S."/>
            <person name="Spooner D."/>
            <person name="Van Deynze A."/>
            <person name="Simon P."/>
        </authorList>
    </citation>
    <scope>NUCLEOTIDE SEQUENCE [LARGE SCALE GENOMIC DNA]</scope>
    <source>
        <tissue evidence="7">Leaf</tissue>
    </source>
</reference>
<dbReference type="STRING" id="79200.A0A175YEW9"/>
<evidence type="ECO:0000256" key="3">
    <source>
        <dbReference type="ARBA" id="ARBA00022692"/>
    </source>
</evidence>
<sequence length="178" mass="18379">MRPLAPGSRMKIKSIINKEGPNRHALKRGTPIMGGLLFVPIGVIIAEVIVGFSSIEVSAVAVATLSFAAIGLLDDSLSLINKHNGGLSSWTRIVLEVSAISCFKMVVLVPLPVPVGLVCMGNLNLFLTSSCFVSMANGVNLTDRLNGLAGGTAALALIGMSIAVLPICSGCLDIPVKA</sequence>
<gene>
    <name evidence="7" type="ORF">DCAR_029765</name>
    <name evidence="8" type="ORF">DCAR_0934344</name>
</gene>
<evidence type="ECO:0000256" key="1">
    <source>
        <dbReference type="ARBA" id="ARBA00004141"/>
    </source>
</evidence>
<dbReference type="Proteomes" id="UP000077755">
    <property type="component" value="Chromosome 9"/>
</dbReference>
<feature type="transmembrane region" description="Helical" evidence="6">
    <location>
        <begin position="32"/>
        <end position="52"/>
    </location>
</feature>
<evidence type="ECO:0000313" key="9">
    <source>
        <dbReference type="Proteomes" id="UP000077755"/>
    </source>
</evidence>
<keyword evidence="9" id="KW-1185">Reference proteome</keyword>
<dbReference type="AlphaFoldDB" id="A0A175YEW9"/>
<proteinExistence type="predicted"/>
<keyword evidence="3 6" id="KW-0812">Transmembrane</keyword>
<evidence type="ECO:0000313" key="7">
    <source>
        <dbReference type="EMBL" id="KZM82196.1"/>
    </source>
</evidence>
<protein>
    <recommendedName>
        <fullName evidence="10">UDP-N-acetylglucosamine--dolichyl-phosphate N-acetylglucosaminephosphotransferase</fullName>
    </recommendedName>
</protein>
<evidence type="ECO:0000256" key="4">
    <source>
        <dbReference type="ARBA" id="ARBA00022989"/>
    </source>
</evidence>
<evidence type="ECO:0000256" key="6">
    <source>
        <dbReference type="SAM" id="Phobius"/>
    </source>
</evidence>
<dbReference type="InterPro" id="IPR000715">
    <property type="entry name" value="Glycosyl_transferase_4"/>
</dbReference>
<keyword evidence="4 6" id="KW-1133">Transmembrane helix</keyword>
<evidence type="ECO:0000256" key="2">
    <source>
        <dbReference type="ARBA" id="ARBA00022679"/>
    </source>
</evidence>
<dbReference type="GO" id="GO:0016780">
    <property type="term" value="F:phosphotransferase activity, for other substituted phosphate groups"/>
    <property type="evidence" value="ECO:0007669"/>
    <property type="project" value="InterPro"/>
</dbReference>
<dbReference type="GO" id="GO:0044038">
    <property type="term" value="P:cell wall macromolecule biosynthetic process"/>
    <property type="evidence" value="ECO:0007669"/>
    <property type="project" value="TreeGrafter"/>
</dbReference>
<keyword evidence="2" id="KW-0808">Transferase</keyword>
<dbReference type="PANTHER" id="PTHR22926:SF5">
    <property type="entry name" value="PHOSPHO-N-ACETYLMURAMOYL-PENTAPEPTIDE-TRANSFERASE HOMOLOG"/>
    <property type="match status" value="1"/>
</dbReference>
<dbReference type="GO" id="GO:0005886">
    <property type="term" value="C:plasma membrane"/>
    <property type="evidence" value="ECO:0007669"/>
    <property type="project" value="TreeGrafter"/>
</dbReference>
<evidence type="ECO:0000313" key="8">
    <source>
        <dbReference type="EMBL" id="WOH14821.1"/>
    </source>
</evidence>
<keyword evidence="5 6" id="KW-0472">Membrane</keyword>
<feature type="transmembrane region" description="Helical" evidence="6">
    <location>
        <begin position="115"/>
        <end position="136"/>
    </location>
</feature>
<organism evidence="7">
    <name type="scientific">Daucus carota subsp. sativus</name>
    <name type="common">Carrot</name>
    <dbReference type="NCBI Taxonomy" id="79200"/>
    <lineage>
        <taxon>Eukaryota</taxon>
        <taxon>Viridiplantae</taxon>
        <taxon>Streptophyta</taxon>
        <taxon>Embryophyta</taxon>
        <taxon>Tracheophyta</taxon>
        <taxon>Spermatophyta</taxon>
        <taxon>Magnoliopsida</taxon>
        <taxon>eudicotyledons</taxon>
        <taxon>Gunneridae</taxon>
        <taxon>Pentapetalae</taxon>
        <taxon>asterids</taxon>
        <taxon>campanulids</taxon>
        <taxon>Apiales</taxon>
        <taxon>Apiaceae</taxon>
        <taxon>Apioideae</taxon>
        <taxon>Scandiceae</taxon>
        <taxon>Daucinae</taxon>
        <taxon>Daucus</taxon>
        <taxon>Daucus sect. Daucus</taxon>
    </lineage>
</organism>